<sequence>MNHRSAKAIEEEEEDLQPSKEWQHYKITQRFIRDGFEAYNLRPKKLDGHQFRPQ</sequence>
<dbReference type="AlphaFoldDB" id="X0VL36"/>
<accession>X0VL36</accession>
<feature type="region of interest" description="Disordered" evidence="1">
    <location>
        <begin position="1"/>
        <end position="20"/>
    </location>
</feature>
<proteinExistence type="predicted"/>
<evidence type="ECO:0000256" key="1">
    <source>
        <dbReference type="SAM" id="MobiDB-lite"/>
    </source>
</evidence>
<organism evidence="2">
    <name type="scientific">marine sediment metagenome</name>
    <dbReference type="NCBI Taxonomy" id="412755"/>
    <lineage>
        <taxon>unclassified sequences</taxon>
        <taxon>metagenomes</taxon>
        <taxon>ecological metagenomes</taxon>
    </lineage>
</organism>
<reference evidence="2" key="1">
    <citation type="journal article" date="2014" name="Front. Microbiol.">
        <title>High frequency of phylogenetically diverse reductive dehalogenase-homologous genes in deep subseafloor sedimentary metagenomes.</title>
        <authorList>
            <person name="Kawai M."/>
            <person name="Futagami T."/>
            <person name="Toyoda A."/>
            <person name="Takaki Y."/>
            <person name="Nishi S."/>
            <person name="Hori S."/>
            <person name="Arai W."/>
            <person name="Tsubouchi T."/>
            <person name="Morono Y."/>
            <person name="Uchiyama I."/>
            <person name="Ito T."/>
            <person name="Fujiyama A."/>
            <person name="Inagaki F."/>
            <person name="Takami H."/>
        </authorList>
    </citation>
    <scope>NUCLEOTIDE SEQUENCE</scope>
    <source>
        <strain evidence="2">Expedition CK06-06</strain>
    </source>
</reference>
<comment type="caution">
    <text evidence="2">The sequence shown here is derived from an EMBL/GenBank/DDBJ whole genome shotgun (WGS) entry which is preliminary data.</text>
</comment>
<gene>
    <name evidence="2" type="ORF">S01H1_60228</name>
</gene>
<evidence type="ECO:0000313" key="2">
    <source>
        <dbReference type="EMBL" id="GAG18999.1"/>
    </source>
</evidence>
<protein>
    <submittedName>
        <fullName evidence="2">Uncharacterized protein</fullName>
    </submittedName>
</protein>
<feature type="non-terminal residue" evidence="2">
    <location>
        <position position="54"/>
    </location>
</feature>
<dbReference type="EMBL" id="BARS01039448">
    <property type="protein sequence ID" value="GAG18999.1"/>
    <property type="molecule type" value="Genomic_DNA"/>
</dbReference>
<name>X0VL36_9ZZZZ</name>